<name>A0A2I0KNJ9_PUNGR</name>
<dbReference type="Proteomes" id="UP000233551">
    <property type="component" value="Unassembled WGS sequence"/>
</dbReference>
<organism evidence="2 3">
    <name type="scientific">Punica granatum</name>
    <name type="common">Pomegranate</name>
    <dbReference type="NCBI Taxonomy" id="22663"/>
    <lineage>
        <taxon>Eukaryota</taxon>
        <taxon>Viridiplantae</taxon>
        <taxon>Streptophyta</taxon>
        <taxon>Embryophyta</taxon>
        <taxon>Tracheophyta</taxon>
        <taxon>Spermatophyta</taxon>
        <taxon>Magnoliopsida</taxon>
        <taxon>eudicotyledons</taxon>
        <taxon>Gunneridae</taxon>
        <taxon>Pentapetalae</taxon>
        <taxon>rosids</taxon>
        <taxon>malvids</taxon>
        <taxon>Myrtales</taxon>
        <taxon>Lythraceae</taxon>
        <taxon>Punica</taxon>
    </lineage>
</organism>
<protein>
    <recommendedName>
        <fullName evidence="1">Retrotransposon Copia-like N-terminal domain-containing protein</fullName>
    </recommendedName>
</protein>
<accession>A0A2I0KNJ9</accession>
<gene>
    <name evidence="2" type="ORF">CRG98_010204</name>
</gene>
<dbReference type="InterPro" id="IPR029472">
    <property type="entry name" value="Copia-like_N"/>
</dbReference>
<evidence type="ECO:0000313" key="2">
    <source>
        <dbReference type="EMBL" id="PKI69406.1"/>
    </source>
</evidence>
<evidence type="ECO:0000313" key="3">
    <source>
        <dbReference type="Proteomes" id="UP000233551"/>
    </source>
</evidence>
<dbReference type="PANTHER" id="PTHR37610">
    <property type="entry name" value="CCHC-TYPE DOMAIN-CONTAINING PROTEIN"/>
    <property type="match status" value="1"/>
</dbReference>
<dbReference type="AlphaFoldDB" id="A0A2I0KNJ9"/>
<dbReference type="Pfam" id="PF14244">
    <property type="entry name" value="Retrotran_gag_3"/>
    <property type="match status" value="1"/>
</dbReference>
<evidence type="ECO:0000259" key="1">
    <source>
        <dbReference type="Pfam" id="PF14244"/>
    </source>
</evidence>
<proteinExistence type="predicted"/>
<dbReference type="PANTHER" id="PTHR37610:SF97">
    <property type="entry name" value="RETROTRANSPOSON GAG DOMAIN-CONTAINING PROTEIN"/>
    <property type="match status" value="1"/>
</dbReference>
<feature type="domain" description="Retrotransposon Copia-like N-terminal" evidence="1">
    <location>
        <begin position="1"/>
        <end position="20"/>
    </location>
</feature>
<sequence>MALRAKNKVGFIDGTLPEPANDNPNKPIWVMINSLVLMWIVNLLERDLQSRIACIENARILWEDLKQRFTQGNESKFTNSKDCLSKKMIGVSELHGGVYYLRHIARAREVNKVAAIRGNDLWHQRLGHPSPRVSSPGLLFKSDVNKDCESSITFVMTSVEAYGFI</sequence>
<reference evidence="2 3" key="1">
    <citation type="submission" date="2017-11" db="EMBL/GenBank/DDBJ databases">
        <title>De-novo sequencing of pomegranate (Punica granatum L.) genome.</title>
        <authorList>
            <person name="Akparov Z."/>
            <person name="Amiraslanov A."/>
            <person name="Hajiyeva S."/>
            <person name="Abbasov M."/>
            <person name="Kaur K."/>
            <person name="Hamwieh A."/>
            <person name="Solovyev V."/>
            <person name="Salamov A."/>
            <person name="Braich B."/>
            <person name="Kosarev P."/>
            <person name="Mahmoud A."/>
            <person name="Hajiyev E."/>
            <person name="Babayeva S."/>
            <person name="Izzatullayeva V."/>
            <person name="Mammadov A."/>
            <person name="Mammadov A."/>
            <person name="Sharifova S."/>
            <person name="Ojaghi J."/>
            <person name="Eynullazada K."/>
            <person name="Bayramov B."/>
            <person name="Abdulazimova A."/>
            <person name="Shahmuradov I."/>
        </authorList>
    </citation>
    <scope>NUCLEOTIDE SEQUENCE [LARGE SCALE GENOMIC DNA]</scope>
    <source>
        <strain evidence="3">cv. AG2017</strain>
        <tissue evidence="2">Leaf</tissue>
    </source>
</reference>
<keyword evidence="3" id="KW-1185">Reference proteome</keyword>
<comment type="caution">
    <text evidence="2">The sequence shown here is derived from an EMBL/GenBank/DDBJ whole genome shotgun (WGS) entry which is preliminary data.</text>
</comment>
<dbReference type="EMBL" id="PGOL01000508">
    <property type="protein sequence ID" value="PKI69406.1"/>
    <property type="molecule type" value="Genomic_DNA"/>
</dbReference>